<dbReference type="PROSITE" id="PS50011">
    <property type="entry name" value="PROTEIN_KINASE_DOM"/>
    <property type="match status" value="1"/>
</dbReference>
<evidence type="ECO:0000256" key="1">
    <source>
        <dbReference type="ARBA" id="ARBA00010886"/>
    </source>
</evidence>
<evidence type="ECO:0000256" key="4">
    <source>
        <dbReference type="ARBA" id="ARBA00022679"/>
    </source>
</evidence>
<evidence type="ECO:0000256" key="5">
    <source>
        <dbReference type="ARBA" id="ARBA00022741"/>
    </source>
</evidence>
<dbReference type="OMA" id="NICNAPA"/>
<evidence type="ECO:0000313" key="10">
    <source>
        <dbReference type="EMBL" id="ENN70651.1"/>
    </source>
</evidence>
<comment type="catalytic activity">
    <reaction evidence="9">
        <text>L-seryl-[protein] + ATP = O-phospho-L-seryl-[protein] + ADP + H(+)</text>
        <dbReference type="Rhea" id="RHEA:17989"/>
        <dbReference type="Rhea" id="RHEA-COMP:9863"/>
        <dbReference type="Rhea" id="RHEA-COMP:11604"/>
        <dbReference type="ChEBI" id="CHEBI:15378"/>
        <dbReference type="ChEBI" id="CHEBI:29999"/>
        <dbReference type="ChEBI" id="CHEBI:30616"/>
        <dbReference type="ChEBI" id="CHEBI:83421"/>
        <dbReference type="ChEBI" id="CHEBI:456216"/>
        <dbReference type="EC" id="2.7.11.1"/>
    </reaction>
</comment>
<keyword evidence="5" id="KW-0547">Nucleotide-binding</keyword>
<keyword evidence="3" id="KW-0723">Serine/threonine-protein kinase</keyword>
<organism evidence="10">
    <name type="scientific">Dendroctonus ponderosae</name>
    <name type="common">Mountain pine beetle</name>
    <dbReference type="NCBI Taxonomy" id="77166"/>
    <lineage>
        <taxon>Eukaryota</taxon>
        <taxon>Metazoa</taxon>
        <taxon>Ecdysozoa</taxon>
        <taxon>Arthropoda</taxon>
        <taxon>Hexapoda</taxon>
        <taxon>Insecta</taxon>
        <taxon>Pterygota</taxon>
        <taxon>Neoptera</taxon>
        <taxon>Endopterygota</taxon>
        <taxon>Coleoptera</taxon>
        <taxon>Polyphaga</taxon>
        <taxon>Cucujiformia</taxon>
        <taxon>Curculionidae</taxon>
        <taxon>Scolytinae</taxon>
        <taxon>Dendroctonus</taxon>
    </lineage>
</organism>
<keyword evidence="7" id="KW-0067">ATP-binding</keyword>
<gene>
    <name evidence="10" type="ORF">YQE_12596</name>
</gene>
<proteinExistence type="inferred from homology"/>
<evidence type="ECO:0000256" key="8">
    <source>
        <dbReference type="ARBA" id="ARBA00047899"/>
    </source>
</evidence>
<dbReference type="PIRSF" id="PIRSF000654">
    <property type="entry name" value="Integrin-linked_kinase"/>
    <property type="match status" value="1"/>
</dbReference>
<dbReference type="EMBL" id="KB741288">
    <property type="protein sequence ID" value="ENN70651.1"/>
    <property type="molecule type" value="Genomic_DNA"/>
</dbReference>
<feature type="non-terminal residue" evidence="10">
    <location>
        <position position="1"/>
    </location>
</feature>
<evidence type="ECO:0000256" key="9">
    <source>
        <dbReference type="ARBA" id="ARBA00048679"/>
    </source>
</evidence>
<dbReference type="GO" id="GO:0005524">
    <property type="term" value="F:ATP binding"/>
    <property type="evidence" value="ECO:0007669"/>
    <property type="project" value="UniProtKB-KW"/>
</dbReference>
<dbReference type="EC" id="2.7.11.1" evidence="2"/>
<dbReference type="InterPro" id="IPR000719">
    <property type="entry name" value="Prot_kinase_dom"/>
</dbReference>
<evidence type="ECO:0000256" key="2">
    <source>
        <dbReference type="ARBA" id="ARBA00012513"/>
    </source>
</evidence>
<dbReference type="PANTHER" id="PTHR44899:SF3">
    <property type="entry name" value="SERINE_THREONINE-PROTEIN KINASE NEK1"/>
    <property type="match status" value="1"/>
</dbReference>
<keyword evidence="6" id="KW-0418">Kinase</keyword>
<dbReference type="InterPro" id="IPR051131">
    <property type="entry name" value="NEK_Ser/Thr_kinase_NIMA"/>
</dbReference>
<dbReference type="InterPro" id="IPR011009">
    <property type="entry name" value="Kinase-like_dom_sf"/>
</dbReference>
<evidence type="ECO:0000256" key="7">
    <source>
        <dbReference type="ARBA" id="ARBA00022840"/>
    </source>
</evidence>
<name>N6TQR9_DENPD</name>
<keyword evidence="4" id="KW-0808">Transferase</keyword>
<dbReference type="AlphaFoldDB" id="N6TQR9"/>
<dbReference type="InterPro" id="IPR008271">
    <property type="entry name" value="Ser/Thr_kinase_AS"/>
</dbReference>
<protein>
    <recommendedName>
        <fullName evidence="2">non-specific serine/threonine protein kinase</fullName>
        <ecNumber evidence="2">2.7.11.1</ecNumber>
    </recommendedName>
</protein>
<dbReference type="SUPFAM" id="SSF56112">
    <property type="entry name" value="Protein kinase-like (PK-like)"/>
    <property type="match status" value="1"/>
</dbReference>
<dbReference type="HOGENOM" id="CLU_000288_63_23_1"/>
<dbReference type="OrthoDB" id="248923at2759"/>
<comment type="catalytic activity">
    <reaction evidence="8">
        <text>L-threonyl-[protein] + ATP = O-phospho-L-threonyl-[protein] + ADP + H(+)</text>
        <dbReference type="Rhea" id="RHEA:46608"/>
        <dbReference type="Rhea" id="RHEA-COMP:11060"/>
        <dbReference type="Rhea" id="RHEA-COMP:11605"/>
        <dbReference type="ChEBI" id="CHEBI:15378"/>
        <dbReference type="ChEBI" id="CHEBI:30013"/>
        <dbReference type="ChEBI" id="CHEBI:30616"/>
        <dbReference type="ChEBI" id="CHEBI:61977"/>
        <dbReference type="ChEBI" id="CHEBI:456216"/>
        <dbReference type="EC" id="2.7.11.1"/>
    </reaction>
</comment>
<dbReference type="GO" id="GO:0004674">
    <property type="term" value="F:protein serine/threonine kinase activity"/>
    <property type="evidence" value="ECO:0007669"/>
    <property type="project" value="UniProtKB-KW"/>
</dbReference>
<dbReference type="PROSITE" id="PS00108">
    <property type="entry name" value="PROTEIN_KINASE_ST"/>
    <property type="match status" value="1"/>
</dbReference>
<sequence length="264" mass="29765">MVLAEPSTSAKKLHNRQSFVMKQIPFELMGDDLKKAKNEVDILRCLNHPNIIQYLDSYTLDRKFIIVMEYAEHGTLHDCIAKLGTTNAYLEPQAVMDFFCQIVLGLHHIHNRGIIHRDLKCENIFITGINANVIKIGDFGISKLLSKNCFTNTVIGTCNYAAPEICDGKPYNTKSDIWALGCILFEMCQLEKLFDGTVSNVVLSIAGGKIRPINTRIYGKQMQELLYLLLKPDPTQRPDTLMIMTLGDVFPSLYCLSLNLGCIF</sequence>
<reference evidence="10" key="1">
    <citation type="journal article" date="2013" name="Genome Biol.">
        <title>Draft genome of the mountain pine beetle, Dendroctonus ponderosae Hopkins, a major forest pest.</title>
        <authorList>
            <person name="Keeling C.I."/>
            <person name="Yuen M.M."/>
            <person name="Liao N.Y."/>
            <person name="Docking T.R."/>
            <person name="Chan S.K."/>
            <person name="Taylor G.A."/>
            <person name="Palmquist D.L."/>
            <person name="Jackman S.D."/>
            <person name="Nguyen A."/>
            <person name="Li M."/>
            <person name="Henderson H."/>
            <person name="Janes J.K."/>
            <person name="Zhao Y."/>
            <person name="Pandoh P."/>
            <person name="Moore R."/>
            <person name="Sperling F.A."/>
            <person name="Huber D.P."/>
            <person name="Birol I."/>
            <person name="Jones S.J."/>
            <person name="Bohlmann J."/>
        </authorList>
    </citation>
    <scope>NUCLEOTIDE SEQUENCE</scope>
</reference>
<evidence type="ECO:0000256" key="3">
    <source>
        <dbReference type="ARBA" id="ARBA00022527"/>
    </source>
</evidence>
<dbReference type="Pfam" id="PF00069">
    <property type="entry name" value="Pkinase"/>
    <property type="match status" value="1"/>
</dbReference>
<dbReference type="Gene3D" id="1.10.510.10">
    <property type="entry name" value="Transferase(Phosphotransferase) domain 1"/>
    <property type="match status" value="1"/>
</dbReference>
<evidence type="ECO:0000256" key="6">
    <source>
        <dbReference type="ARBA" id="ARBA00022777"/>
    </source>
</evidence>
<dbReference type="PANTHER" id="PTHR44899">
    <property type="entry name" value="CAMK FAMILY PROTEIN KINASE"/>
    <property type="match status" value="1"/>
</dbReference>
<comment type="similarity">
    <text evidence="1">Belongs to the protein kinase superfamily. NEK Ser/Thr protein kinase family. NIMA subfamily.</text>
</comment>
<dbReference type="SMART" id="SM00220">
    <property type="entry name" value="S_TKc"/>
    <property type="match status" value="1"/>
</dbReference>
<accession>N6TQR9</accession>